<accession>A0ABV8LGH9</accession>
<name>A0ABV8LGH9_9ACTN</name>
<dbReference type="EMBL" id="JBHSAY010000004">
    <property type="protein sequence ID" value="MFC4130035.1"/>
    <property type="molecule type" value="Genomic_DNA"/>
</dbReference>
<reference evidence="2" key="1">
    <citation type="journal article" date="2019" name="Int. J. Syst. Evol. Microbiol.">
        <title>The Global Catalogue of Microorganisms (GCM) 10K type strain sequencing project: providing services to taxonomists for standard genome sequencing and annotation.</title>
        <authorList>
            <consortium name="The Broad Institute Genomics Platform"/>
            <consortium name="The Broad Institute Genome Sequencing Center for Infectious Disease"/>
            <person name="Wu L."/>
            <person name="Ma J."/>
        </authorList>
    </citation>
    <scope>NUCLEOTIDE SEQUENCE [LARGE SCALE GENOMIC DNA]</scope>
    <source>
        <strain evidence="2">CGMCC 4.7289</strain>
    </source>
</reference>
<evidence type="ECO:0000313" key="2">
    <source>
        <dbReference type="Proteomes" id="UP001595816"/>
    </source>
</evidence>
<evidence type="ECO:0000313" key="1">
    <source>
        <dbReference type="EMBL" id="MFC4130035.1"/>
    </source>
</evidence>
<evidence type="ECO:0008006" key="3">
    <source>
        <dbReference type="Google" id="ProtNLM"/>
    </source>
</evidence>
<protein>
    <recommendedName>
        <fullName evidence="3">Secreted protein</fullName>
    </recommendedName>
</protein>
<keyword evidence="2" id="KW-1185">Reference proteome</keyword>
<sequence length="63" mass="6674">MRRAGDAVLGLFLPKAEAGACDPGAGSSCGTCTCLRQASGAYICYKNVWSCYTEYCYVSSSRC</sequence>
<organism evidence="1 2">
    <name type="scientific">Hamadaea flava</name>
    <dbReference type="NCBI Taxonomy" id="1742688"/>
    <lineage>
        <taxon>Bacteria</taxon>
        <taxon>Bacillati</taxon>
        <taxon>Actinomycetota</taxon>
        <taxon>Actinomycetes</taxon>
        <taxon>Micromonosporales</taxon>
        <taxon>Micromonosporaceae</taxon>
        <taxon>Hamadaea</taxon>
    </lineage>
</organism>
<dbReference type="Proteomes" id="UP001595816">
    <property type="component" value="Unassembled WGS sequence"/>
</dbReference>
<comment type="caution">
    <text evidence="1">The sequence shown here is derived from an EMBL/GenBank/DDBJ whole genome shotgun (WGS) entry which is preliminary data.</text>
</comment>
<proteinExistence type="predicted"/>
<gene>
    <name evidence="1" type="ORF">ACFOZ4_05390</name>
</gene>